<feature type="region of interest" description="Disordered" evidence="1">
    <location>
        <begin position="1"/>
        <end position="192"/>
    </location>
</feature>
<evidence type="ECO:0000313" key="2">
    <source>
        <dbReference type="EMBL" id="CCO26055.1"/>
    </source>
</evidence>
<organism evidence="2 3">
    <name type="scientific">Thanatephorus cucumeris (strain AG1-IB / isolate 7/3/14)</name>
    <name type="common">Lettuce bottom rot fungus</name>
    <name type="synonym">Rhizoctonia solani</name>
    <dbReference type="NCBI Taxonomy" id="1108050"/>
    <lineage>
        <taxon>Eukaryota</taxon>
        <taxon>Fungi</taxon>
        <taxon>Dikarya</taxon>
        <taxon>Basidiomycota</taxon>
        <taxon>Agaricomycotina</taxon>
        <taxon>Agaricomycetes</taxon>
        <taxon>Cantharellales</taxon>
        <taxon>Ceratobasidiaceae</taxon>
        <taxon>Rhizoctonia</taxon>
        <taxon>Rhizoctonia solani AG-1</taxon>
    </lineage>
</organism>
<feature type="compositionally biased region" description="Pro residues" evidence="1">
    <location>
        <begin position="1"/>
        <end position="11"/>
    </location>
</feature>
<feature type="compositionally biased region" description="Acidic residues" evidence="1">
    <location>
        <begin position="125"/>
        <end position="136"/>
    </location>
</feature>
<dbReference type="AlphaFoldDB" id="M5BJ85"/>
<feature type="compositionally biased region" description="Basic and acidic residues" evidence="1">
    <location>
        <begin position="13"/>
        <end position="34"/>
    </location>
</feature>
<accession>M5BJ85</accession>
<feature type="compositionally biased region" description="Basic and acidic residues" evidence="1">
    <location>
        <begin position="157"/>
        <end position="185"/>
    </location>
</feature>
<feature type="compositionally biased region" description="Basic and acidic residues" evidence="1">
    <location>
        <begin position="91"/>
        <end position="121"/>
    </location>
</feature>
<proteinExistence type="predicted"/>
<reference evidence="2 3" key="1">
    <citation type="journal article" date="2013" name="J. Biotechnol.">
        <title>Establishment and interpretation of the genome sequence of the phytopathogenic fungus Rhizoctonia solani AG1-IB isolate 7/3/14.</title>
        <authorList>
            <person name="Wibberg D.W."/>
            <person name="Jelonek L.J."/>
            <person name="Rupp O.R."/>
            <person name="Hennig M.H."/>
            <person name="Eikmeyer F.E."/>
            <person name="Goesmann A.G."/>
            <person name="Hartmann A.H."/>
            <person name="Borriss R.B."/>
            <person name="Grosch R.G."/>
            <person name="Puehler A.P."/>
            <person name="Schlueter A.S."/>
        </authorList>
    </citation>
    <scope>NUCLEOTIDE SEQUENCE [LARGE SCALE GENOMIC DNA]</scope>
    <source>
        <strain evidence="3">AG1-IB / isolate 7/3/14</strain>
    </source>
</reference>
<dbReference type="HOGENOM" id="CLU_1416057_0_0_1"/>
<feature type="compositionally biased region" description="Low complexity" evidence="1">
    <location>
        <begin position="65"/>
        <end position="82"/>
    </location>
</feature>
<name>M5BJ85_THACB</name>
<gene>
    <name evidence="2" type="ORF">BN14_00071</name>
</gene>
<dbReference type="EMBL" id="CAOJ01000088">
    <property type="protein sequence ID" value="CCO26055.1"/>
    <property type="molecule type" value="Genomic_DNA"/>
</dbReference>
<dbReference type="Proteomes" id="UP000012065">
    <property type="component" value="Unassembled WGS sequence"/>
</dbReference>
<evidence type="ECO:0000256" key="1">
    <source>
        <dbReference type="SAM" id="MobiDB-lite"/>
    </source>
</evidence>
<evidence type="ECO:0000313" key="3">
    <source>
        <dbReference type="Proteomes" id="UP000012065"/>
    </source>
</evidence>
<sequence>MHPSEALPPPLQKELDPASQRKKDDGESEPEGRAVRRTAGTPSGSEDESEEEVKSPKSPKPPRSPTTAKSPRSPKQPAAKSQKPPPPAKSSEAKPAENKPAEIKQGEEGSEEAKPADEAKLEGAGAEDEKPDDGEPDGDKKGKKGHGFGYVNKDRHKTGGERGKMTTEELTQKMEQMRIQNEEIKRKRLVRS</sequence>
<comment type="caution">
    <text evidence="2">The sequence shown here is derived from an EMBL/GenBank/DDBJ whole genome shotgun (WGS) entry which is preliminary data.</text>
</comment>
<protein>
    <submittedName>
        <fullName evidence="2">Uncharacterized protein</fullName>
    </submittedName>
</protein>